<proteinExistence type="predicted"/>
<name>A0A2P4X7D0_9STRA</name>
<dbReference type="Proteomes" id="UP000237271">
    <property type="component" value="Unassembled WGS sequence"/>
</dbReference>
<sequence length="156" mass="17746">MRQFAVSHNMVVKLAAENRGGAKLKYQRASGGDCHFEVTRRRSQGQARSGYFISHCNFVHNTCTGRSRLTASQVREDELIRSLVASDPRISGRVLVEHIKRIRGATISLNEAYRSRTLILEELYGSLEEVVQKLETLLLMWKTKNPTSHMTNLFVL</sequence>
<dbReference type="EMBL" id="NCKW01015980">
    <property type="protein sequence ID" value="POM61463.1"/>
    <property type="molecule type" value="Genomic_DNA"/>
</dbReference>
<keyword evidence="2" id="KW-1185">Reference proteome</keyword>
<organism evidence="1 2">
    <name type="scientific">Phytophthora palmivora</name>
    <dbReference type="NCBI Taxonomy" id="4796"/>
    <lineage>
        <taxon>Eukaryota</taxon>
        <taxon>Sar</taxon>
        <taxon>Stramenopiles</taxon>
        <taxon>Oomycota</taxon>
        <taxon>Peronosporomycetes</taxon>
        <taxon>Peronosporales</taxon>
        <taxon>Peronosporaceae</taxon>
        <taxon>Phytophthora</taxon>
    </lineage>
</organism>
<gene>
    <name evidence="1" type="ORF">PHPALM_29512</name>
</gene>
<dbReference type="OrthoDB" id="1410710at2759"/>
<comment type="caution">
    <text evidence="1">The sequence shown here is derived from an EMBL/GenBank/DDBJ whole genome shotgun (WGS) entry which is preliminary data.</text>
</comment>
<reference evidence="1 2" key="1">
    <citation type="journal article" date="2017" name="Genome Biol. Evol.">
        <title>Phytophthora megakarya and P. palmivora, closely related causal agents of cacao black pod rot, underwent increases in genome sizes and gene numbers by different mechanisms.</title>
        <authorList>
            <person name="Ali S.S."/>
            <person name="Shao J."/>
            <person name="Lary D.J."/>
            <person name="Kronmiller B."/>
            <person name="Shen D."/>
            <person name="Strem M.D."/>
            <person name="Amoako-Attah I."/>
            <person name="Akrofi A.Y."/>
            <person name="Begoude B.A."/>
            <person name="Ten Hoopen G.M."/>
            <person name="Coulibaly K."/>
            <person name="Kebe B.I."/>
            <person name="Melnick R.L."/>
            <person name="Guiltinan M.J."/>
            <person name="Tyler B.M."/>
            <person name="Meinhardt L.W."/>
            <person name="Bailey B.A."/>
        </authorList>
    </citation>
    <scope>NUCLEOTIDE SEQUENCE [LARGE SCALE GENOMIC DNA]</scope>
    <source>
        <strain evidence="2">sbr112.9</strain>
    </source>
</reference>
<dbReference type="AlphaFoldDB" id="A0A2P4X7D0"/>
<evidence type="ECO:0000313" key="2">
    <source>
        <dbReference type="Proteomes" id="UP000237271"/>
    </source>
</evidence>
<accession>A0A2P4X7D0</accession>
<protein>
    <submittedName>
        <fullName evidence="1">Uncharacterized protein</fullName>
    </submittedName>
</protein>
<evidence type="ECO:0000313" key="1">
    <source>
        <dbReference type="EMBL" id="POM61463.1"/>
    </source>
</evidence>